<evidence type="ECO:0000256" key="8">
    <source>
        <dbReference type="ARBA" id="ARBA00023128"/>
    </source>
</evidence>
<dbReference type="PANTHER" id="PTHR46103:SF1">
    <property type="entry name" value="RRNA METHYLTRANSFERASE 1, MITOCHONDRIAL"/>
    <property type="match status" value="1"/>
</dbReference>
<dbReference type="Pfam" id="PF08032">
    <property type="entry name" value="SpoU_sub_bind"/>
    <property type="match status" value="1"/>
</dbReference>
<keyword evidence="4" id="KW-0489">Methyltransferase</keyword>
<evidence type="ECO:0000259" key="10">
    <source>
        <dbReference type="SMART" id="SM00967"/>
    </source>
</evidence>
<comment type="similarity">
    <text evidence="2">Belongs to the class IV-like SAM-binding methyltransferase superfamily. RNA methyltransferase TrmH family.</text>
</comment>
<dbReference type="InterPro" id="IPR013123">
    <property type="entry name" value="SpoU_subst-bd"/>
</dbReference>
<keyword evidence="8" id="KW-0496">Mitochondrion</keyword>
<dbReference type="SMART" id="SM00967">
    <property type="entry name" value="SpoU_sub_bind"/>
    <property type="match status" value="1"/>
</dbReference>
<reference evidence="11" key="3">
    <citation type="submission" date="2025-09" db="UniProtKB">
        <authorList>
            <consortium name="Ensembl"/>
        </authorList>
    </citation>
    <scope>IDENTIFICATION</scope>
</reference>
<gene>
    <name evidence="11" type="primary">mrm1</name>
</gene>
<evidence type="ECO:0000256" key="1">
    <source>
        <dbReference type="ARBA" id="ARBA00004173"/>
    </source>
</evidence>
<dbReference type="Gene3D" id="3.30.1330.30">
    <property type="match status" value="1"/>
</dbReference>
<keyword evidence="6" id="KW-0949">S-adenosyl-L-methionine</keyword>
<dbReference type="RefSeq" id="XP_028332529.1">
    <property type="nucleotide sequence ID" value="XM_028476728.1"/>
</dbReference>
<dbReference type="Pfam" id="PF00588">
    <property type="entry name" value="SpoU_methylase"/>
    <property type="match status" value="1"/>
</dbReference>
<evidence type="ECO:0000313" key="12">
    <source>
        <dbReference type="Proteomes" id="UP000694680"/>
    </source>
</evidence>
<dbReference type="SUPFAM" id="SSF75217">
    <property type="entry name" value="alpha/beta knot"/>
    <property type="match status" value="1"/>
</dbReference>
<dbReference type="Ensembl" id="ENSGWIT00000052461.1">
    <property type="protein sequence ID" value="ENSGWIP00000048509.1"/>
    <property type="gene ID" value="ENSGWIG00000023774.1"/>
</dbReference>
<evidence type="ECO:0000256" key="5">
    <source>
        <dbReference type="ARBA" id="ARBA00022679"/>
    </source>
</evidence>
<dbReference type="GO" id="GO:0005739">
    <property type="term" value="C:mitochondrion"/>
    <property type="evidence" value="ECO:0007669"/>
    <property type="project" value="UniProtKB-SubCell"/>
</dbReference>
<dbReference type="Proteomes" id="UP000694680">
    <property type="component" value="Chromosome 19"/>
</dbReference>
<dbReference type="AlphaFoldDB" id="A0A8C5HQ02"/>
<dbReference type="OrthoDB" id="270651at2759"/>
<proteinExistence type="inferred from homology"/>
<name>A0A8C5HQ02_GOUWI</name>
<keyword evidence="5" id="KW-0808">Transferase</keyword>
<dbReference type="InterPro" id="IPR001537">
    <property type="entry name" value="SpoU_MeTrfase"/>
</dbReference>
<dbReference type="GO" id="GO:0016435">
    <property type="term" value="F:rRNA (guanine) methyltransferase activity"/>
    <property type="evidence" value="ECO:0007669"/>
    <property type="project" value="TreeGrafter"/>
</dbReference>
<evidence type="ECO:0000256" key="9">
    <source>
        <dbReference type="ARBA" id="ARBA00034881"/>
    </source>
</evidence>
<keyword evidence="12" id="KW-1185">Reference proteome</keyword>
<dbReference type="CTD" id="79922"/>
<dbReference type="Gene3D" id="3.40.1280.10">
    <property type="match status" value="1"/>
</dbReference>
<dbReference type="InterPro" id="IPR029064">
    <property type="entry name" value="Ribosomal_eL30-like_sf"/>
</dbReference>
<dbReference type="InterPro" id="IPR029026">
    <property type="entry name" value="tRNA_m1G_MTases_N"/>
</dbReference>
<keyword evidence="3" id="KW-0698">rRNA processing</keyword>
<dbReference type="InterPro" id="IPR047261">
    <property type="entry name" value="MRM1_MeTrfase_dom"/>
</dbReference>
<accession>A0A8C5HQ02</accession>
<evidence type="ECO:0000256" key="7">
    <source>
        <dbReference type="ARBA" id="ARBA00022946"/>
    </source>
</evidence>
<evidence type="ECO:0000313" key="11">
    <source>
        <dbReference type="Ensembl" id="ENSGWIP00000048509.1"/>
    </source>
</evidence>
<sequence length="378" mass="41246">MRFHPGPGPGPGPVLVLHRFLLSLRCSAYSQVSSLHFSHALLKREERTLDRSARNRFRGSETSDQSNRFKDEPVLVQGRNQWRNKGRVSSELRRLIVDDFPEERQKVLSPKQAQDLKAENLEVVYGVAPCLLALTQGRRKVDRLLVKEGVASHRASVVRVCEEAFRRHVPVRHVGKKDLDVVSCGGVHQGVCLRASPLSYATEEPKTGRNHGTNSLWLVLEKIQDPMNLGAILRSAYFLGVDRVVSSLQHSCPLSPVVSKASSGAMEVMEVFGYQDLAHMLRTKASLGWDVVGTVGADAEHGVPVAPCSRFTLSKPTLLLIGGEGPGLSPELLSMCRTLLTIPAGGPLVPGIESLNVSVAVGILLHALLSSRVSDQCM</sequence>
<evidence type="ECO:0000256" key="2">
    <source>
        <dbReference type="ARBA" id="ARBA00007228"/>
    </source>
</evidence>
<dbReference type="CDD" id="cd18105">
    <property type="entry name" value="SpoU-like_MRM1"/>
    <property type="match status" value="1"/>
</dbReference>
<reference evidence="11" key="2">
    <citation type="submission" date="2025-08" db="UniProtKB">
        <authorList>
            <consortium name="Ensembl"/>
        </authorList>
    </citation>
    <scope>IDENTIFICATION</scope>
</reference>
<evidence type="ECO:0000256" key="4">
    <source>
        <dbReference type="ARBA" id="ARBA00022603"/>
    </source>
</evidence>
<dbReference type="SUPFAM" id="SSF55315">
    <property type="entry name" value="L30e-like"/>
    <property type="match status" value="1"/>
</dbReference>
<dbReference type="GO" id="GO:0003723">
    <property type="term" value="F:RNA binding"/>
    <property type="evidence" value="ECO:0007669"/>
    <property type="project" value="InterPro"/>
</dbReference>
<evidence type="ECO:0000256" key="6">
    <source>
        <dbReference type="ARBA" id="ARBA00022691"/>
    </source>
</evidence>
<organism evidence="11 12">
    <name type="scientific">Gouania willdenowi</name>
    <name type="common">Blunt-snouted clingfish</name>
    <name type="synonym">Lepadogaster willdenowi</name>
    <dbReference type="NCBI Taxonomy" id="441366"/>
    <lineage>
        <taxon>Eukaryota</taxon>
        <taxon>Metazoa</taxon>
        <taxon>Chordata</taxon>
        <taxon>Craniata</taxon>
        <taxon>Vertebrata</taxon>
        <taxon>Euteleostomi</taxon>
        <taxon>Actinopterygii</taxon>
        <taxon>Neopterygii</taxon>
        <taxon>Teleostei</taxon>
        <taxon>Neoteleostei</taxon>
        <taxon>Acanthomorphata</taxon>
        <taxon>Ovalentaria</taxon>
        <taxon>Blenniimorphae</taxon>
        <taxon>Blenniiformes</taxon>
        <taxon>Gobiesocoidei</taxon>
        <taxon>Gobiesocidae</taxon>
        <taxon>Gobiesocinae</taxon>
        <taxon>Gouania</taxon>
    </lineage>
</organism>
<dbReference type="PANTHER" id="PTHR46103">
    <property type="entry name" value="RRNA METHYLTRANSFERASE 1, MITOCHONDRIAL"/>
    <property type="match status" value="1"/>
</dbReference>
<reference evidence="11" key="1">
    <citation type="submission" date="2020-06" db="EMBL/GenBank/DDBJ databases">
        <authorList>
            <consortium name="Wellcome Sanger Institute Data Sharing"/>
        </authorList>
    </citation>
    <scope>NUCLEOTIDE SEQUENCE [LARGE SCALE GENOMIC DNA]</scope>
</reference>
<protein>
    <recommendedName>
        <fullName evidence="9">rRNA methyltransferase 1, mitochondrial</fullName>
    </recommendedName>
</protein>
<keyword evidence="7" id="KW-0809">Transit peptide</keyword>
<dbReference type="GeneID" id="114481715"/>
<dbReference type="InterPro" id="IPR029028">
    <property type="entry name" value="Alpha/beta_knot_MTases"/>
</dbReference>
<comment type="subcellular location">
    <subcellularLocation>
        <location evidence="1">Mitochondrion</location>
    </subcellularLocation>
</comment>
<feature type="domain" description="RNA 2-O ribose methyltransferase substrate binding" evidence="10">
    <location>
        <begin position="123"/>
        <end position="201"/>
    </location>
</feature>
<evidence type="ECO:0000256" key="3">
    <source>
        <dbReference type="ARBA" id="ARBA00022552"/>
    </source>
</evidence>
<dbReference type="InterPro" id="IPR047182">
    <property type="entry name" value="MRM1"/>
</dbReference>